<organism evidence="2 3">
    <name type="scientific">Sphingobacterium hungaricum</name>
    <dbReference type="NCBI Taxonomy" id="2082723"/>
    <lineage>
        <taxon>Bacteria</taxon>
        <taxon>Pseudomonadati</taxon>
        <taxon>Bacteroidota</taxon>
        <taxon>Sphingobacteriia</taxon>
        <taxon>Sphingobacteriales</taxon>
        <taxon>Sphingobacteriaceae</taxon>
        <taxon>Sphingobacterium</taxon>
    </lineage>
</organism>
<protein>
    <recommendedName>
        <fullName evidence="1">FAS1 domain-containing protein</fullName>
    </recommendedName>
</protein>
<accession>A0A928UX93</accession>
<dbReference type="Gene3D" id="2.30.180.10">
    <property type="entry name" value="FAS1 domain"/>
    <property type="match status" value="1"/>
</dbReference>
<sequence length="249" mass="27937">MNMKTHIIKNLIFVGLLGFLLSSCQDKYFEDSGIHDAVYDGTVMDYIKNRPDVFDSLNTIIQLSGLESVLDQEGVTFFAPGDPSIRKALYELNENLFAIGRDTVLTLDQVDPSVWREYLSMYIYNDTYVLKDIPQLDTLNMNIFPGQGFISYGGQNMNIGVNYNDVISENSSGQKQVVKYAGYRQLFLSYILDISNVGSFGSIINAPVASSDIRTTNGVIHALEYRRHTFGFSSANFINSAYSKGIIYK</sequence>
<evidence type="ECO:0000259" key="1">
    <source>
        <dbReference type="PROSITE" id="PS50213"/>
    </source>
</evidence>
<dbReference type="AlphaFoldDB" id="A0A928UX93"/>
<keyword evidence="3" id="KW-1185">Reference proteome</keyword>
<dbReference type="Proteomes" id="UP000616201">
    <property type="component" value="Unassembled WGS sequence"/>
</dbReference>
<evidence type="ECO:0000313" key="3">
    <source>
        <dbReference type="Proteomes" id="UP000616201"/>
    </source>
</evidence>
<proteinExistence type="predicted"/>
<comment type="caution">
    <text evidence="2">The sequence shown here is derived from an EMBL/GenBank/DDBJ whole genome shotgun (WGS) entry which is preliminary data.</text>
</comment>
<reference evidence="2" key="1">
    <citation type="submission" date="2018-02" db="EMBL/GenBank/DDBJ databases">
        <authorList>
            <person name="Vasarhelyi B.M."/>
            <person name="Deshmukh S."/>
            <person name="Balint B."/>
            <person name="Kukolya J."/>
        </authorList>
    </citation>
    <scope>NUCLEOTIDE SEQUENCE</scope>
    <source>
        <strain evidence="2">KB22</strain>
    </source>
</reference>
<gene>
    <name evidence="2" type="ORF">C4F49_03770</name>
</gene>
<dbReference type="PROSITE" id="PS51257">
    <property type="entry name" value="PROKAR_LIPOPROTEIN"/>
    <property type="match status" value="1"/>
</dbReference>
<feature type="domain" description="FAS1" evidence="1">
    <location>
        <begin position="40"/>
        <end position="227"/>
    </location>
</feature>
<dbReference type="InterPro" id="IPR036378">
    <property type="entry name" value="FAS1_dom_sf"/>
</dbReference>
<dbReference type="InterPro" id="IPR000782">
    <property type="entry name" value="FAS1_domain"/>
</dbReference>
<name>A0A928UX93_9SPHI</name>
<dbReference type="EMBL" id="PRDK01000003">
    <property type="protein sequence ID" value="MBE8712794.1"/>
    <property type="molecule type" value="Genomic_DNA"/>
</dbReference>
<evidence type="ECO:0000313" key="2">
    <source>
        <dbReference type="EMBL" id="MBE8712794.1"/>
    </source>
</evidence>
<dbReference type="PROSITE" id="PS50213">
    <property type="entry name" value="FAS1"/>
    <property type="match status" value="1"/>
</dbReference>
<dbReference type="SUPFAM" id="SSF82153">
    <property type="entry name" value="FAS1 domain"/>
    <property type="match status" value="1"/>
</dbReference>